<dbReference type="OrthoDB" id="7454255at2759"/>
<evidence type="ECO:0000313" key="2">
    <source>
        <dbReference type="Proteomes" id="UP000691718"/>
    </source>
</evidence>
<evidence type="ECO:0000313" key="1">
    <source>
        <dbReference type="EMBL" id="CAG4972624.1"/>
    </source>
</evidence>
<comment type="caution">
    <text evidence="1">The sequence shown here is derived from an EMBL/GenBank/DDBJ whole genome shotgun (WGS) entry which is preliminary data.</text>
</comment>
<keyword evidence="2" id="KW-1185">Reference proteome</keyword>
<dbReference type="AlphaFoldDB" id="A0A8S3WNS9"/>
<gene>
    <name evidence="1" type="ORF">PAPOLLO_LOCUS8628</name>
</gene>
<protein>
    <submittedName>
        <fullName evidence="1">(apollo) hypothetical protein</fullName>
    </submittedName>
</protein>
<sequence length="212" mass="24011">MNGMMNLLREFKNEQNRKFDALQDSISGIQVHHKEKLNSLQQTTDEIRKQNDAIHVSMEYLLQENTELKGKVQKIESEQNESTDYIRTLENRIEVIERQGRCSSIEIRNVPVTKSGSKEDLLNNVLSITTALNVKASASDVCDIYRINTKIATQKPNICNLNSVLIKEGILKSLKNFNKGNRFSTEHIHIIGVAQPAFVSENLTPGNKSNKC</sequence>
<dbReference type="Proteomes" id="UP000691718">
    <property type="component" value="Unassembled WGS sequence"/>
</dbReference>
<organism evidence="1 2">
    <name type="scientific">Parnassius apollo</name>
    <name type="common">Apollo butterfly</name>
    <name type="synonym">Papilio apollo</name>
    <dbReference type="NCBI Taxonomy" id="110799"/>
    <lineage>
        <taxon>Eukaryota</taxon>
        <taxon>Metazoa</taxon>
        <taxon>Ecdysozoa</taxon>
        <taxon>Arthropoda</taxon>
        <taxon>Hexapoda</taxon>
        <taxon>Insecta</taxon>
        <taxon>Pterygota</taxon>
        <taxon>Neoptera</taxon>
        <taxon>Endopterygota</taxon>
        <taxon>Lepidoptera</taxon>
        <taxon>Glossata</taxon>
        <taxon>Ditrysia</taxon>
        <taxon>Papilionoidea</taxon>
        <taxon>Papilionidae</taxon>
        <taxon>Parnassiinae</taxon>
        <taxon>Parnassini</taxon>
        <taxon>Parnassius</taxon>
        <taxon>Parnassius</taxon>
    </lineage>
</organism>
<proteinExistence type="predicted"/>
<name>A0A8S3WNS9_PARAO</name>
<reference evidence="1" key="1">
    <citation type="submission" date="2021-04" db="EMBL/GenBank/DDBJ databases">
        <authorList>
            <person name="Tunstrom K."/>
        </authorList>
    </citation>
    <scope>NUCLEOTIDE SEQUENCE</scope>
</reference>
<dbReference type="EMBL" id="CAJQZP010000616">
    <property type="protein sequence ID" value="CAG4972624.1"/>
    <property type="molecule type" value="Genomic_DNA"/>
</dbReference>
<accession>A0A8S3WNS9</accession>